<keyword evidence="5 9" id="KW-0064">Aspartyl protease</keyword>
<dbReference type="PANTHER" id="PTHR33695">
    <property type="entry name" value="LIPOPROTEIN SIGNAL PEPTIDASE"/>
    <property type="match status" value="1"/>
</dbReference>
<keyword evidence="8 9" id="KW-0472">Membrane</keyword>
<dbReference type="GO" id="GO:0004190">
    <property type="term" value="F:aspartic-type endopeptidase activity"/>
    <property type="evidence" value="ECO:0007669"/>
    <property type="project" value="UniProtKB-EC"/>
</dbReference>
<dbReference type="HAMAP" id="MF_00161">
    <property type="entry name" value="LspA"/>
    <property type="match status" value="1"/>
</dbReference>
<evidence type="ECO:0000256" key="6">
    <source>
        <dbReference type="ARBA" id="ARBA00022801"/>
    </source>
</evidence>
<keyword evidence="2 9" id="KW-1003">Cell membrane</keyword>
<evidence type="ECO:0000256" key="4">
    <source>
        <dbReference type="ARBA" id="ARBA00022692"/>
    </source>
</evidence>
<keyword evidence="4 9" id="KW-0812">Transmembrane</keyword>
<dbReference type="NCBIfam" id="TIGR00077">
    <property type="entry name" value="lspA"/>
    <property type="match status" value="1"/>
</dbReference>
<accession>A0ABM9D6K6</accession>
<evidence type="ECO:0000256" key="11">
    <source>
        <dbReference type="RuleBase" id="RU004181"/>
    </source>
</evidence>
<comment type="catalytic activity">
    <reaction evidence="9 10">
        <text>Release of signal peptides from bacterial membrane prolipoproteins. Hydrolyzes -Xaa-Yaa-Zaa-|-(S,diacylglyceryl)Cys-, in which Xaa is hydrophobic (preferably Leu), and Yaa (Ala or Ser) and Zaa (Gly or Ala) have small, neutral side chains.</text>
        <dbReference type="EC" id="3.4.23.36"/>
    </reaction>
</comment>
<feature type="transmembrane region" description="Helical" evidence="9">
    <location>
        <begin position="108"/>
        <end position="125"/>
    </location>
</feature>
<dbReference type="Pfam" id="PF01252">
    <property type="entry name" value="Peptidase_A8"/>
    <property type="match status" value="1"/>
</dbReference>
<keyword evidence="12" id="KW-0449">Lipoprotein</keyword>
<feature type="active site" evidence="9">
    <location>
        <position position="135"/>
    </location>
</feature>
<comment type="pathway">
    <text evidence="9">Protein modification; lipoprotein biosynthesis (signal peptide cleavage).</text>
</comment>
<evidence type="ECO:0000313" key="12">
    <source>
        <dbReference type="EMBL" id="CAH2030352.1"/>
    </source>
</evidence>
<reference evidence="12 13" key="1">
    <citation type="submission" date="2022-03" db="EMBL/GenBank/DDBJ databases">
        <authorList>
            <person name="Koch H."/>
        </authorList>
    </citation>
    <scope>NUCLEOTIDE SEQUENCE [LARGE SCALE GENOMIC DNA]</scope>
    <source>
        <strain evidence="12 13">G1</strain>
    </source>
</reference>
<evidence type="ECO:0000256" key="1">
    <source>
        <dbReference type="ARBA" id="ARBA00006139"/>
    </source>
</evidence>
<protein>
    <recommendedName>
        <fullName evidence="9">Lipoprotein signal peptidase</fullName>
        <ecNumber evidence="9">3.4.23.36</ecNumber>
    </recommendedName>
    <alternativeName>
        <fullName evidence="9">Prolipoprotein signal peptidase</fullName>
    </alternativeName>
    <alternativeName>
        <fullName evidence="9">Signal peptidase II</fullName>
        <shortName evidence="9">SPase II</shortName>
    </alternativeName>
</protein>
<organism evidence="12 13">
    <name type="scientific">Trichlorobacter ammonificans</name>
    <dbReference type="NCBI Taxonomy" id="2916410"/>
    <lineage>
        <taxon>Bacteria</taxon>
        <taxon>Pseudomonadati</taxon>
        <taxon>Thermodesulfobacteriota</taxon>
        <taxon>Desulfuromonadia</taxon>
        <taxon>Geobacterales</taxon>
        <taxon>Geobacteraceae</taxon>
        <taxon>Trichlorobacter</taxon>
    </lineage>
</organism>
<comment type="similarity">
    <text evidence="1 9 11">Belongs to the peptidase A8 family.</text>
</comment>
<dbReference type="PROSITE" id="PS00855">
    <property type="entry name" value="SPASE_II"/>
    <property type="match status" value="1"/>
</dbReference>
<feature type="transmembrane region" description="Helical" evidence="9">
    <location>
        <begin position="46"/>
        <end position="65"/>
    </location>
</feature>
<keyword evidence="7 9" id="KW-1133">Transmembrane helix</keyword>
<gene>
    <name evidence="9 12" type="primary">lspA</name>
    <name evidence="12" type="ORF">GEAMG1_0535</name>
</gene>
<evidence type="ECO:0000256" key="9">
    <source>
        <dbReference type="HAMAP-Rule" id="MF_00161"/>
    </source>
</evidence>
<keyword evidence="3 9" id="KW-0645">Protease</keyword>
<keyword evidence="6 9" id="KW-0378">Hydrolase</keyword>
<dbReference type="InterPro" id="IPR001872">
    <property type="entry name" value="Peptidase_A8"/>
</dbReference>
<sequence>MRSIPPSARPVPKRWPDVAHWRSFISIVLLGLVVDQATKLYIHGTMALYHSIPVIDGFFSITYLRNRGAAFSFLADAHWRLPFFILVTLVACVAILVVVHRTQREQRLARTALAMIFSGAVGNLIDRVRLGEVIDFLDVYWKNHHWPAFNVADSLICVGVALMVFEMLREERAAAKAG</sequence>
<proteinExistence type="inferred from homology"/>
<keyword evidence="13" id="KW-1185">Reference proteome</keyword>
<dbReference type="EMBL" id="OW150024">
    <property type="protein sequence ID" value="CAH2030352.1"/>
    <property type="molecule type" value="Genomic_DNA"/>
</dbReference>
<comment type="function">
    <text evidence="9 10">This protein specifically catalyzes the removal of signal peptides from prolipoproteins.</text>
</comment>
<dbReference type="Proteomes" id="UP001295463">
    <property type="component" value="Chromosome"/>
</dbReference>
<feature type="active site" evidence="9">
    <location>
        <position position="153"/>
    </location>
</feature>
<evidence type="ECO:0000256" key="10">
    <source>
        <dbReference type="RuleBase" id="RU000594"/>
    </source>
</evidence>
<evidence type="ECO:0000256" key="7">
    <source>
        <dbReference type="ARBA" id="ARBA00022989"/>
    </source>
</evidence>
<dbReference type="PRINTS" id="PR00781">
    <property type="entry name" value="LIPOSIGPTASE"/>
</dbReference>
<evidence type="ECO:0000313" key="13">
    <source>
        <dbReference type="Proteomes" id="UP001295463"/>
    </source>
</evidence>
<feature type="transmembrane region" description="Helical" evidence="9">
    <location>
        <begin position="77"/>
        <end position="99"/>
    </location>
</feature>
<dbReference type="EC" id="3.4.23.36" evidence="9"/>
<evidence type="ECO:0000256" key="5">
    <source>
        <dbReference type="ARBA" id="ARBA00022750"/>
    </source>
</evidence>
<evidence type="ECO:0000256" key="2">
    <source>
        <dbReference type="ARBA" id="ARBA00022475"/>
    </source>
</evidence>
<evidence type="ECO:0000256" key="3">
    <source>
        <dbReference type="ARBA" id="ARBA00022670"/>
    </source>
</evidence>
<dbReference type="PANTHER" id="PTHR33695:SF1">
    <property type="entry name" value="LIPOPROTEIN SIGNAL PEPTIDASE"/>
    <property type="match status" value="1"/>
</dbReference>
<comment type="subcellular location">
    <subcellularLocation>
        <location evidence="9">Cell membrane</location>
        <topology evidence="9">Multi-pass membrane protein</topology>
    </subcellularLocation>
</comment>
<evidence type="ECO:0000256" key="8">
    <source>
        <dbReference type="ARBA" id="ARBA00023136"/>
    </source>
</evidence>
<feature type="transmembrane region" description="Helical" evidence="9">
    <location>
        <begin position="145"/>
        <end position="165"/>
    </location>
</feature>
<name>A0ABM9D6K6_9BACT</name>